<dbReference type="AlphaFoldDB" id="A0A2M9C051"/>
<dbReference type="EMBL" id="PGFB01000002">
    <property type="protein sequence ID" value="PJJ63721.1"/>
    <property type="molecule type" value="Genomic_DNA"/>
</dbReference>
<proteinExistence type="predicted"/>
<dbReference type="Gene3D" id="2.60.20.10">
    <property type="entry name" value="Crystallins"/>
    <property type="match status" value="1"/>
</dbReference>
<protein>
    <recommendedName>
        <fullName evidence="3">Peptidase inhibitor family I36</fullName>
    </recommendedName>
</protein>
<organism evidence="1 2">
    <name type="scientific">Compostimonas suwonensis</name>
    <dbReference type="NCBI Taxonomy" id="1048394"/>
    <lineage>
        <taxon>Bacteria</taxon>
        <taxon>Bacillati</taxon>
        <taxon>Actinomycetota</taxon>
        <taxon>Actinomycetes</taxon>
        <taxon>Micrococcales</taxon>
        <taxon>Microbacteriaceae</taxon>
        <taxon>Compostimonas</taxon>
    </lineage>
</organism>
<keyword evidence="2" id="KW-1185">Reference proteome</keyword>
<dbReference type="RefSeq" id="WP_157802859.1">
    <property type="nucleotide sequence ID" value="NZ_PGFB01000002.1"/>
</dbReference>
<comment type="caution">
    <text evidence="1">The sequence shown here is derived from an EMBL/GenBank/DDBJ whole genome shotgun (WGS) entry which is preliminary data.</text>
</comment>
<evidence type="ECO:0000313" key="1">
    <source>
        <dbReference type="EMBL" id="PJJ63721.1"/>
    </source>
</evidence>
<dbReference type="OrthoDB" id="5122200at2"/>
<evidence type="ECO:0000313" key="2">
    <source>
        <dbReference type="Proteomes" id="UP000230161"/>
    </source>
</evidence>
<reference evidence="1 2" key="1">
    <citation type="submission" date="2017-11" db="EMBL/GenBank/DDBJ databases">
        <title>Genomic Encyclopedia of Archaeal and Bacterial Type Strains, Phase II (KMG-II): From Individual Species to Whole Genera.</title>
        <authorList>
            <person name="Goeker M."/>
        </authorList>
    </citation>
    <scope>NUCLEOTIDE SEQUENCE [LARGE SCALE GENOMIC DNA]</scope>
    <source>
        <strain evidence="1 2">DSM 25625</strain>
    </source>
</reference>
<accession>A0A2M9C051</accession>
<evidence type="ECO:0008006" key="3">
    <source>
        <dbReference type="Google" id="ProtNLM"/>
    </source>
</evidence>
<sequence length="203" mass="21499">MLLPCTTAERLNDRMNTRKAQPNRALRGVLSATVLLGALAVPLLAATPANAEELSQSCWTNVDTGETGCFDSSLDIVEQIELATGVPLVATKTDSPNAPLAARASKLADPPLNFLLMTGWDGTNQSGPSVSFFTSAVGVCSGITYSLQSLNEWNDRIESFQAFNGCDAILYEDEFWGGDSFGPAASSNNLGTFNNKASALDLE</sequence>
<dbReference type="Proteomes" id="UP000230161">
    <property type="component" value="Unassembled WGS sequence"/>
</dbReference>
<gene>
    <name evidence="1" type="ORF">CLV54_1394</name>
</gene>
<name>A0A2M9C051_9MICO</name>